<keyword evidence="3" id="KW-1185">Reference proteome</keyword>
<feature type="transmembrane region" description="Helical" evidence="1">
    <location>
        <begin position="33"/>
        <end position="58"/>
    </location>
</feature>
<dbReference type="EMBL" id="JAGTXO010000003">
    <property type="protein sequence ID" value="KAG8469066.1"/>
    <property type="molecule type" value="Genomic_DNA"/>
</dbReference>
<proteinExistence type="predicted"/>
<reference evidence="2" key="1">
    <citation type="submission" date="2021-05" db="EMBL/GenBank/DDBJ databases">
        <title>The genome of the haptophyte Pavlova lutheri (Diacronema luteri, Pavlovales) - a model for lipid biosynthesis in eukaryotic algae.</title>
        <authorList>
            <person name="Hulatt C.J."/>
            <person name="Posewitz M.C."/>
        </authorList>
    </citation>
    <scope>NUCLEOTIDE SEQUENCE</scope>
    <source>
        <strain evidence="2">NIVA-4/92</strain>
    </source>
</reference>
<organism evidence="2 3">
    <name type="scientific">Diacronema lutheri</name>
    <name type="common">Unicellular marine alga</name>
    <name type="synonym">Monochrysis lutheri</name>
    <dbReference type="NCBI Taxonomy" id="2081491"/>
    <lineage>
        <taxon>Eukaryota</taxon>
        <taxon>Haptista</taxon>
        <taxon>Haptophyta</taxon>
        <taxon>Pavlovophyceae</taxon>
        <taxon>Pavlovales</taxon>
        <taxon>Pavlovaceae</taxon>
        <taxon>Diacronema</taxon>
    </lineage>
</organism>
<feature type="transmembrane region" description="Helical" evidence="1">
    <location>
        <begin position="118"/>
        <end position="139"/>
    </location>
</feature>
<gene>
    <name evidence="2" type="ORF">KFE25_007584</name>
</gene>
<keyword evidence="1" id="KW-0812">Transmembrane</keyword>
<evidence type="ECO:0000256" key="1">
    <source>
        <dbReference type="SAM" id="Phobius"/>
    </source>
</evidence>
<dbReference type="AlphaFoldDB" id="A0A8J5XU82"/>
<feature type="transmembrane region" description="Helical" evidence="1">
    <location>
        <begin position="151"/>
        <end position="171"/>
    </location>
</feature>
<feature type="transmembrane region" description="Helical" evidence="1">
    <location>
        <begin position="191"/>
        <end position="215"/>
    </location>
</feature>
<sequence>MLACVYTALFVVVPTLALWAAHHAAHGAVLFNWTYLLLSLFCVINTMISVWEISLHVYSRWITTSFQQLKKRHEKDTFPAVFMFQDVPLRDALSVKYWSNVWILYSFFDESYSDSKSYGFWIDSGNGFSTLLPGIAFVLGMTYDLMDARHLGLLGMIQFYQEFYGTVLYFWSFFYNRRWKDHGWTGSRKHAIFALVLISNGIWFAGPGLGMYVSYHLLMRGAPAMALFRTV</sequence>
<dbReference type="OrthoDB" id="496634at2759"/>
<accession>A0A8J5XU82</accession>
<name>A0A8J5XU82_DIALT</name>
<protein>
    <submittedName>
        <fullName evidence="2">Uncharacterized protein</fullName>
    </submittedName>
</protein>
<dbReference type="Proteomes" id="UP000751190">
    <property type="component" value="Unassembled WGS sequence"/>
</dbReference>
<evidence type="ECO:0000313" key="2">
    <source>
        <dbReference type="EMBL" id="KAG8469066.1"/>
    </source>
</evidence>
<evidence type="ECO:0000313" key="3">
    <source>
        <dbReference type="Proteomes" id="UP000751190"/>
    </source>
</evidence>
<keyword evidence="1" id="KW-1133">Transmembrane helix</keyword>
<comment type="caution">
    <text evidence="2">The sequence shown here is derived from an EMBL/GenBank/DDBJ whole genome shotgun (WGS) entry which is preliminary data.</text>
</comment>
<keyword evidence="1" id="KW-0472">Membrane</keyword>
<dbReference type="OMA" id="ICLWENA"/>